<dbReference type="EMBL" id="JACHND010000001">
    <property type="protein sequence ID" value="MBB4703102.1"/>
    <property type="molecule type" value="Genomic_DNA"/>
</dbReference>
<evidence type="ECO:0000313" key="3">
    <source>
        <dbReference type="Proteomes" id="UP000542210"/>
    </source>
</evidence>
<proteinExistence type="predicted"/>
<keyword evidence="1" id="KW-0472">Membrane</keyword>
<name>A0A7W7GB54_9ACTN</name>
<reference evidence="2 3" key="1">
    <citation type="submission" date="2020-08" db="EMBL/GenBank/DDBJ databases">
        <title>Sequencing the genomes of 1000 actinobacteria strains.</title>
        <authorList>
            <person name="Klenk H.-P."/>
        </authorList>
    </citation>
    <scope>NUCLEOTIDE SEQUENCE [LARGE SCALE GENOMIC DNA]</scope>
    <source>
        <strain evidence="2 3">DSM 45784</strain>
    </source>
</reference>
<feature type="transmembrane region" description="Helical" evidence="1">
    <location>
        <begin position="215"/>
        <end position="233"/>
    </location>
</feature>
<evidence type="ECO:0000313" key="2">
    <source>
        <dbReference type="EMBL" id="MBB4703102.1"/>
    </source>
</evidence>
<keyword evidence="1" id="KW-0812">Transmembrane</keyword>
<gene>
    <name evidence="2" type="ORF">BJ982_004646</name>
</gene>
<dbReference type="AlphaFoldDB" id="A0A7W7GB54"/>
<dbReference type="RefSeq" id="WP_184883318.1">
    <property type="nucleotide sequence ID" value="NZ_BOOV01000004.1"/>
</dbReference>
<comment type="caution">
    <text evidence="2">The sequence shown here is derived from an EMBL/GenBank/DDBJ whole genome shotgun (WGS) entry which is preliminary data.</text>
</comment>
<organism evidence="2 3">
    <name type="scientific">Sphaerisporangium siamense</name>
    <dbReference type="NCBI Taxonomy" id="795645"/>
    <lineage>
        <taxon>Bacteria</taxon>
        <taxon>Bacillati</taxon>
        <taxon>Actinomycetota</taxon>
        <taxon>Actinomycetes</taxon>
        <taxon>Streptosporangiales</taxon>
        <taxon>Streptosporangiaceae</taxon>
        <taxon>Sphaerisporangium</taxon>
    </lineage>
</organism>
<protein>
    <submittedName>
        <fullName evidence="2">Uncharacterized protein</fullName>
    </submittedName>
</protein>
<sequence>MPTDHTFPGRWISAASMIGGPLLLLAGTLMRVPFPFFFPQQLAAVQRAPGLVIGGYTAFLAGNVLMWPAVVTLARRIGVTHPLWAAWGGVFVIAGLFERTFHAGINQAAFRMVRWRGLDPATAFVRDSYTDTHLFTYLSFTIMFGWYILAFGAYRSRALGLTGSIALAAMGLVPLGVLKGTDLFTIAGTLGLCVAFLPLGVELVREGPRPGRRSILLALLGALVVALLAYASTYG</sequence>
<feature type="transmembrane region" description="Helical" evidence="1">
    <location>
        <begin position="50"/>
        <end position="71"/>
    </location>
</feature>
<feature type="transmembrane region" description="Helical" evidence="1">
    <location>
        <begin position="158"/>
        <end position="177"/>
    </location>
</feature>
<keyword evidence="3" id="KW-1185">Reference proteome</keyword>
<feature type="transmembrane region" description="Helical" evidence="1">
    <location>
        <begin position="83"/>
        <end position="105"/>
    </location>
</feature>
<accession>A0A7W7GB54</accession>
<feature type="transmembrane region" description="Helical" evidence="1">
    <location>
        <begin position="183"/>
        <end position="203"/>
    </location>
</feature>
<feature type="transmembrane region" description="Helical" evidence="1">
    <location>
        <begin position="12"/>
        <end position="30"/>
    </location>
</feature>
<dbReference type="Proteomes" id="UP000542210">
    <property type="component" value="Unassembled WGS sequence"/>
</dbReference>
<feature type="transmembrane region" description="Helical" evidence="1">
    <location>
        <begin position="134"/>
        <end position="151"/>
    </location>
</feature>
<evidence type="ECO:0000256" key="1">
    <source>
        <dbReference type="SAM" id="Phobius"/>
    </source>
</evidence>
<keyword evidence="1" id="KW-1133">Transmembrane helix</keyword>